<proteinExistence type="predicted"/>
<accession>A0A0E9TVJ4</accession>
<protein>
    <submittedName>
        <fullName evidence="1">Uncharacterized protein</fullName>
    </submittedName>
</protein>
<sequence length="16" mass="1882">MYPNKLLLVNLARVTH</sequence>
<name>A0A0E9TVJ4_ANGAN</name>
<dbReference type="EMBL" id="GBXM01051652">
    <property type="protein sequence ID" value="JAH56925.1"/>
    <property type="molecule type" value="Transcribed_RNA"/>
</dbReference>
<reference evidence="1" key="1">
    <citation type="submission" date="2014-11" db="EMBL/GenBank/DDBJ databases">
        <authorList>
            <person name="Amaro Gonzalez C."/>
        </authorList>
    </citation>
    <scope>NUCLEOTIDE SEQUENCE</scope>
</reference>
<organism evidence="1">
    <name type="scientific">Anguilla anguilla</name>
    <name type="common">European freshwater eel</name>
    <name type="synonym">Muraena anguilla</name>
    <dbReference type="NCBI Taxonomy" id="7936"/>
    <lineage>
        <taxon>Eukaryota</taxon>
        <taxon>Metazoa</taxon>
        <taxon>Chordata</taxon>
        <taxon>Craniata</taxon>
        <taxon>Vertebrata</taxon>
        <taxon>Euteleostomi</taxon>
        <taxon>Actinopterygii</taxon>
        <taxon>Neopterygii</taxon>
        <taxon>Teleostei</taxon>
        <taxon>Anguilliformes</taxon>
        <taxon>Anguillidae</taxon>
        <taxon>Anguilla</taxon>
    </lineage>
</organism>
<evidence type="ECO:0000313" key="1">
    <source>
        <dbReference type="EMBL" id="JAH56925.1"/>
    </source>
</evidence>
<dbReference type="AlphaFoldDB" id="A0A0E9TVJ4"/>
<reference evidence="1" key="2">
    <citation type="journal article" date="2015" name="Fish Shellfish Immunol.">
        <title>Early steps in the European eel (Anguilla anguilla)-Vibrio vulnificus interaction in the gills: Role of the RtxA13 toxin.</title>
        <authorList>
            <person name="Callol A."/>
            <person name="Pajuelo D."/>
            <person name="Ebbesson L."/>
            <person name="Teles M."/>
            <person name="MacKenzie S."/>
            <person name="Amaro C."/>
        </authorList>
    </citation>
    <scope>NUCLEOTIDE SEQUENCE</scope>
</reference>